<evidence type="ECO:0000259" key="4">
    <source>
        <dbReference type="PROSITE" id="PS51767"/>
    </source>
</evidence>
<dbReference type="CDD" id="cd12087">
    <property type="entry name" value="TM_EGFR-like"/>
    <property type="match status" value="1"/>
</dbReference>
<dbReference type="PROSITE" id="PS51767">
    <property type="entry name" value="PEPTIDASE_A1"/>
    <property type="match status" value="1"/>
</dbReference>
<keyword evidence="5" id="KW-0378">Hydrolase</keyword>
<protein>
    <submittedName>
        <fullName evidence="5">Acid protease</fullName>
    </submittedName>
</protein>
<evidence type="ECO:0000256" key="1">
    <source>
        <dbReference type="ARBA" id="ARBA00007447"/>
    </source>
</evidence>
<dbReference type="PANTHER" id="PTHR47966">
    <property type="entry name" value="BETA-SITE APP-CLEAVING ENZYME, ISOFORM A-RELATED"/>
    <property type="match status" value="1"/>
</dbReference>
<feature type="region of interest" description="Disordered" evidence="2">
    <location>
        <begin position="520"/>
        <end position="541"/>
    </location>
</feature>
<feature type="domain" description="Peptidase A1" evidence="4">
    <location>
        <begin position="12"/>
        <end position="362"/>
    </location>
</feature>
<keyword evidence="3" id="KW-1133">Transmembrane helix</keyword>
<evidence type="ECO:0000256" key="2">
    <source>
        <dbReference type="SAM" id="MobiDB-lite"/>
    </source>
</evidence>
<dbReference type="AlphaFoldDB" id="A0A6A6HCQ6"/>
<dbReference type="InterPro" id="IPR034164">
    <property type="entry name" value="Pepsin-like_dom"/>
</dbReference>
<dbReference type="GO" id="GO:0004190">
    <property type="term" value="F:aspartic-type endopeptidase activity"/>
    <property type="evidence" value="ECO:0007669"/>
    <property type="project" value="InterPro"/>
</dbReference>
<dbReference type="InterPro" id="IPR001461">
    <property type="entry name" value="Aspartic_peptidase_A1"/>
</dbReference>
<dbReference type="PRINTS" id="PR00792">
    <property type="entry name" value="PEPSIN"/>
</dbReference>
<keyword evidence="6" id="KW-1185">Reference proteome</keyword>
<gene>
    <name evidence="5" type="ORF">EV356DRAFT_444317</name>
</gene>
<accession>A0A6A6HCQ6</accession>
<dbReference type="GO" id="GO:0006508">
    <property type="term" value="P:proteolysis"/>
    <property type="evidence" value="ECO:0007669"/>
    <property type="project" value="UniProtKB-KW"/>
</dbReference>
<evidence type="ECO:0000313" key="6">
    <source>
        <dbReference type="Proteomes" id="UP000800092"/>
    </source>
</evidence>
<keyword evidence="3" id="KW-0472">Membrane</keyword>
<reference evidence="5" key="1">
    <citation type="journal article" date="2020" name="Stud. Mycol.">
        <title>101 Dothideomycetes genomes: a test case for predicting lifestyles and emergence of pathogens.</title>
        <authorList>
            <person name="Haridas S."/>
            <person name="Albert R."/>
            <person name="Binder M."/>
            <person name="Bloem J."/>
            <person name="Labutti K."/>
            <person name="Salamov A."/>
            <person name="Andreopoulos B."/>
            <person name="Baker S."/>
            <person name="Barry K."/>
            <person name="Bills G."/>
            <person name="Bluhm B."/>
            <person name="Cannon C."/>
            <person name="Castanera R."/>
            <person name="Culley D."/>
            <person name="Daum C."/>
            <person name="Ezra D."/>
            <person name="Gonzalez J."/>
            <person name="Henrissat B."/>
            <person name="Kuo A."/>
            <person name="Liang C."/>
            <person name="Lipzen A."/>
            <person name="Lutzoni F."/>
            <person name="Magnuson J."/>
            <person name="Mondo S."/>
            <person name="Nolan M."/>
            <person name="Ohm R."/>
            <person name="Pangilinan J."/>
            <person name="Park H.-J."/>
            <person name="Ramirez L."/>
            <person name="Alfaro M."/>
            <person name="Sun H."/>
            <person name="Tritt A."/>
            <person name="Yoshinaga Y."/>
            <person name="Zwiers L.-H."/>
            <person name="Turgeon B."/>
            <person name="Goodwin S."/>
            <person name="Spatafora J."/>
            <person name="Crous P."/>
            <person name="Grigoriev I."/>
        </authorList>
    </citation>
    <scope>NUCLEOTIDE SEQUENCE</scope>
    <source>
        <strain evidence="5">Tuck. ex Michener</strain>
    </source>
</reference>
<dbReference type="InterPro" id="IPR021109">
    <property type="entry name" value="Peptidase_aspartic_dom_sf"/>
</dbReference>
<dbReference type="GO" id="GO:0000324">
    <property type="term" value="C:fungal-type vacuole"/>
    <property type="evidence" value="ECO:0007669"/>
    <property type="project" value="TreeGrafter"/>
</dbReference>
<dbReference type="CDD" id="cd05471">
    <property type="entry name" value="pepsin_like"/>
    <property type="match status" value="1"/>
</dbReference>
<keyword evidence="3" id="KW-0812">Transmembrane</keyword>
<dbReference type="SUPFAM" id="SSF50630">
    <property type="entry name" value="Acid proteases"/>
    <property type="match status" value="1"/>
</dbReference>
<dbReference type="InterPro" id="IPR033121">
    <property type="entry name" value="PEPTIDASE_A1"/>
</dbReference>
<dbReference type="Proteomes" id="UP000800092">
    <property type="component" value="Unassembled WGS sequence"/>
</dbReference>
<dbReference type="PANTHER" id="PTHR47966:SF51">
    <property type="entry name" value="BETA-SITE APP-CLEAVING ENZYME, ISOFORM A-RELATED"/>
    <property type="match status" value="1"/>
</dbReference>
<dbReference type="OrthoDB" id="4074350at2759"/>
<comment type="similarity">
    <text evidence="1">Belongs to the peptidase A1 family.</text>
</comment>
<keyword evidence="5" id="KW-0645">Protease</keyword>
<evidence type="ECO:0000313" key="5">
    <source>
        <dbReference type="EMBL" id="KAF2235885.1"/>
    </source>
</evidence>
<proteinExistence type="inferred from homology"/>
<dbReference type="Gene3D" id="2.40.70.10">
    <property type="entry name" value="Acid Proteases"/>
    <property type="match status" value="2"/>
</dbReference>
<evidence type="ECO:0000256" key="3">
    <source>
        <dbReference type="SAM" id="Phobius"/>
    </source>
</evidence>
<feature type="region of interest" description="Disordered" evidence="2">
    <location>
        <begin position="375"/>
        <end position="397"/>
    </location>
</feature>
<sequence>MDPSDGNDGPWSTFAFRVGEPEQVVKLLVGTTSSETWVVDESGCNDLTTTCPNDRGYLFNQSKSMTWRQNNVYSIPYENNLGIDVTGQYGFDTVGLDWPGSGGPSINQSVIAGIAAPDFFLGVFGLSPRPVNFSSSESASFDDPQSSYLSQLQKSNAIPSLSYGYTAGAKNRQCLSKRVLGSLTLGGYDASLFQPSNVSFNMSQVTDRDLMVGVQSIQIQTAGEPDHEYHDGFYSFVDGIASHIWLPLAACEMFEEAFGIEYDPLTELYLVNDTLHRQLLSHNATIDFELAMIVNEGPTITIQLPYSSFDLLATAEYPGVKNESHYFPIRRATNESQFTLGRTFLQDAYLIVDYERSSFSLNQRTFDTDAPQKLVPLEPLTGAGTNATEPLAYDGNDEKQGTLRPGYIAGIVVGAVIVLLFIVGTWFLIRRKTRKWNKHQSKETEQETEQTVSWQKAEMEEQLRYELEEERLEMDGHLRYELEEQKPGMGRRMRYELEEPRPEMDGREFVCAELHADHRATELPSHVRKPEPGPHPLYELE</sequence>
<organism evidence="5 6">
    <name type="scientific">Viridothelium virens</name>
    <name type="common">Speckled blister lichen</name>
    <name type="synonym">Trypethelium virens</name>
    <dbReference type="NCBI Taxonomy" id="1048519"/>
    <lineage>
        <taxon>Eukaryota</taxon>
        <taxon>Fungi</taxon>
        <taxon>Dikarya</taxon>
        <taxon>Ascomycota</taxon>
        <taxon>Pezizomycotina</taxon>
        <taxon>Dothideomycetes</taxon>
        <taxon>Dothideomycetes incertae sedis</taxon>
        <taxon>Trypetheliales</taxon>
        <taxon>Trypetheliaceae</taxon>
        <taxon>Viridothelium</taxon>
    </lineage>
</organism>
<name>A0A6A6HCQ6_VIRVR</name>
<dbReference type="Pfam" id="PF00026">
    <property type="entry name" value="Asp"/>
    <property type="match status" value="1"/>
</dbReference>
<dbReference type="EMBL" id="ML991788">
    <property type="protein sequence ID" value="KAF2235885.1"/>
    <property type="molecule type" value="Genomic_DNA"/>
</dbReference>
<feature type="transmembrane region" description="Helical" evidence="3">
    <location>
        <begin position="407"/>
        <end position="429"/>
    </location>
</feature>